<dbReference type="InterPro" id="IPR036388">
    <property type="entry name" value="WH-like_DNA-bd_sf"/>
</dbReference>
<dbReference type="GO" id="GO:0006352">
    <property type="term" value="P:DNA-templated transcription initiation"/>
    <property type="evidence" value="ECO:0007669"/>
    <property type="project" value="InterPro"/>
</dbReference>
<dbReference type="Proteomes" id="UP000663918">
    <property type="component" value="Chromosome"/>
</dbReference>
<dbReference type="RefSeq" id="WP_207869307.1">
    <property type="nucleotide sequence ID" value="NZ_CP062222.1"/>
</dbReference>
<proteinExistence type="inferred from homology"/>
<dbReference type="Gene3D" id="1.10.1740.10">
    <property type="match status" value="1"/>
</dbReference>
<dbReference type="InterPro" id="IPR039425">
    <property type="entry name" value="RNA_pol_sigma-70-like"/>
</dbReference>
<dbReference type="KEGG" id="bgoe:IFJ75_15850"/>
<dbReference type="EMBL" id="CP062222">
    <property type="protein sequence ID" value="QTC90695.1"/>
    <property type="molecule type" value="Genomic_DNA"/>
</dbReference>
<dbReference type="SUPFAM" id="SSF88659">
    <property type="entry name" value="Sigma3 and sigma4 domains of RNA polymerase sigma factors"/>
    <property type="match status" value="1"/>
</dbReference>
<protein>
    <submittedName>
        <fullName evidence="8">Sigma-70 family RNA polymerase sigma factor</fullName>
    </submittedName>
</protein>
<accession>A0A975BZT3</accession>
<evidence type="ECO:0000313" key="8">
    <source>
        <dbReference type="EMBL" id="QTC90695.1"/>
    </source>
</evidence>
<evidence type="ECO:0000259" key="7">
    <source>
        <dbReference type="Pfam" id="PF08281"/>
    </source>
</evidence>
<dbReference type="InterPro" id="IPR007627">
    <property type="entry name" value="RNA_pol_sigma70_r2"/>
</dbReference>
<keyword evidence="4" id="KW-0804">Transcription</keyword>
<feature type="region of interest" description="Disordered" evidence="5">
    <location>
        <begin position="1"/>
        <end position="21"/>
    </location>
</feature>
<dbReference type="PANTHER" id="PTHR43133:SF25">
    <property type="entry name" value="RNA POLYMERASE SIGMA FACTOR RFAY-RELATED"/>
    <property type="match status" value="1"/>
</dbReference>
<dbReference type="InterPro" id="IPR014284">
    <property type="entry name" value="RNA_pol_sigma-70_dom"/>
</dbReference>
<dbReference type="Pfam" id="PF08281">
    <property type="entry name" value="Sigma70_r4_2"/>
    <property type="match status" value="1"/>
</dbReference>
<keyword evidence="2" id="KW-0805">Transcription regulation</keyword>
<organism evidence="8 9">
    <name type="scientific">Brevundimonas goettingensis</name>
    <dbReference type="NCBI Taxonomy" id="2774190"/>
    <lineage>
        <taxon>Bacteria</taxon>
        <taxon>Pseudomonadati</taxon>
        <taxon>Pseudomonadota</taxon>
        <taxon>Alphaproteobacteria</taxon>
        <taxon>Caulobacterales</taxon>
        <taxon>Caulobacteraceae</taxon>
        <taxon>Brevundimonas</taxon>
    </lineage>
</organism>
<dbReference type="AlphaFoldDB" id="A0A975BZT3"/>
<sequence length="206" mass="22499">MSGSSSRPPAPPKPPSADDAGFKRELVTLIPHLRAFARTLTGDPTAADDLAQDAMMKAWDARASYQMGTNMKAWTFMILRNQFYSEKRRSWRQSQLDQEAAERTLVAVDDPEAPVALDELRMALNTLPEEQREALILVGAGGFAYEEAAEICQCAVGTVKSRVSRARRALQATLERGGYARDGKAAGDAMRSILADADRLSGARQV</sequence>
<dbReference type="InterPro" id="IPR013249">
    <property type="entry name" value="RNA_pol_sigma70_r4_t2"/>
</dbReference>
<name>A0A975BZT3_9CAUL</name>
<keyword evidence="3" id="KW-0731">Sigma factor</keyword>
<dbReference type="Pfam" id="PF04542">
    <property type="entry name" value="Sigma70_r2"/>
    <property type="match status" value="1"/>
</dbReference>
<dbReference type="SUPFAM" id="SSF88946">
    <property type="entry name" value="Sigma2 domain of RNA polymerase sigma factors"/>
    <property type="match status" value="1"/>
</dbReference>
<evidence type="ECO:0000256" key="2">
    <source>
        <dbReference type="ARBA" id="ARBA00023015"/>
    </source>
</evidence>
<evidence type="ECO:0000259" key="6">
    <source>
        <dbReference type="Pfam" id="PF04542"/>
    </source>
</evidence>
<keyword evidence="9" id="KW-1185">Reference proteome</keyword>
<evidence type="ECO:0000256" key="4">
    <source>
        <dbReference type="ARBA" id="ARBA00023163"/>
    </source>
</evidence>
<feature type="domain" description="RNA polymerase sigma factor 70 region 4 type 2" evidence="7">
    <location>
        <begin position="118"/>
        <end position="170"/>
    </location>
</feature>
<evidence type="ECO:0000313" key="9">
    <source>
        <dbReference type="Proteomes" id="UP000663918"/>
    </source>
</evidence>
<comment type="similarity">
    <text evidence="1">Belongs to the sigma-70 factor family. ECF subfamily.</text>
</comment>
<dbReference type="CDD" id="cd06171">
    <property type="entry name" value="Sigma70_r4"/>
    <property type="match status" value="1"/>
</dbReference>
<gene>
    <name evidence="8" type="ORF">IFJ75_15850</name>
</gene>
<evidence type="ECO:0000256" key="3">
    <source>
        <dbReference type="ARBA" id="ARBA00023082"/>
    </source>
</evidence>
<dbReference type="GO" id="GO:0016987">
    <property type="term" value="F:sigma factor activity"/>
    <property type="evidence" value="ECO:0007669"/>
    <property type="project" value="UniProtKB-KW"/>
</dbReference>
<dbReference type="PANTHER" id="PTHR43133">
    <property type="entry name" value="RNA POLYMERASE ECF-TYPE SIGMA FACTO"/>
    <property type="match status" value="1"/>
</dbReference>
<dbReference type="GO" id="GO:0003677">
    <property type="term" value="F:DNA binding"/>
    <property type="evidence" value="ECO:0007669"/>
    <property type="project" value="InterPro"/>
</dbReference>
<dbReference type="NCBIfam" id="TIGR02937">
    <property type="entry name" value="sigma70-ECF"/>
    <property type="match status" value="1"/>
</dbReference>
<evidence type="ECO:0000256" key="5">
    <source>
        <dbReference type="SAM" id="MobiDB-lite"/>
    </source>
</evidence>
<dbReference type="InterPro" id="IPR013324">
    <property type="entry name" value="RNA_pol_sigma_r3/r4-like"/>
</dbReference>
<reference evidence="8" key="1">
    <citation type="submission" date="2020-09" db="EMBL/GenBank/DDBJ databases">
        <title>Brevundimonas sp. LVF2 isolated from a puddle in Goettingen, Germany.</title>
        <authorList>
            <person name="Friedrich I."/>
            <person name="Klassen A."/>
            <person name="Hannes N."/>
            <person name="Schneider D."/>
            <person name="Hertel R."/>
            <person name="Daniel R."/>
        </authorList>
    </citation>
    <scope>NUCLEOTIDE SEQUENCE</scope>
    <source>
        <strain evidence="8">LVF2</strain>
    </source>
</reference>
<feature type="domain" description="RNA polymerase sigma-70 region 2" evidence="6">
    <location>
        <begin position="30"/>
        <end position="92"/>
    </location>
</feature>
<dbReference type="Gene3D" id="1.10.10.10">
    <property type="entry name" value="Winged helix-like DNA-binding domain superfamily/Winged helix DNA-binding domain"/>
    <property type="match status" value="1"/>
</dbReference>
<dbReference type="InterPro" id="IPR013325">
    <property type="entry name" value="RNA_pol_sigma_r2"/>
</dbReference>
<evidence type="ECO:0000256" key="1">
    <source>
        <dbReference type="ARBA" id="ARBA00010641"/>
    </source>
</evidence>